<evidence type="ECO:0000256" key="2">
    <source>
        <dbReference type="ARBA" id="ARBA00022553"/>
    </source>
</evidence>
<dbReference type="InterPro" id="IPR042099">
    <property type="entry name" value="ANL_N_sf"/>
</dbReference>
<dbReference type="InterPro" id="IPR000873">
    <property type="entry name" value="AMP-dep_synth/lig_dom"/>
</dbReference>
<dbReference type="SUPFAM" id="SSF56801">
    <property type="entry name" value="Acetyl-CoA synthetase-like"/>
    <property type="match status" value="1"/>
</dbReference>
<dbReference type="InterPro" id="IPR020845">
    <property type="entry name" value="AMP-binding_CS"/>
</dbReference>
<accession>D3BP12</accession>
<dbReference type="InterPro" id="IPR009081">
    <property type="entry name" value="PP-bd_ACP"/>
</dbReference>
<comment type="caution">
    <text evidence="6">The sequence shown here is derived from an EMBL/GenBank/DDBJ whole genome shotgun (WGS) entry which is preliminary data.</text>
</comment>
<dbReference type="Gene3D" id="3.40.50.12780">
    <property type="entry name" value="N-terminal domain of ligase-like"/>
    <property type="match status" value="1"/>
</dbReference>
<dbReference type="Pfam" id="PF00550">
    <property type="entry name" value="PP-binding"/>
    <property type="match status" value="1"/>
</dbReference>
<feature type="domain" description="Carrier" evidence="4">
    <location>
        <begin position="532"/>
        <end position="590"/>
    </location>
</feature>
<evidence type="ECO:0000259" key="4">
    <source>
        <dbReference type="Pfam" id="PF00550"/>
    </source>
</evidence>
<evidence type="ECO:0008006" key="8">
    <source>
        <dbReference type="Google" id="ProtNLM"/>
    </source>
</evidence>
<dbReference type="InParanoid" id="D3BP12"/>
<evidence type="ECO:0000259" key="3">
    <source>
        <dbReference type="Pfam" id="PF00501"/>
    </source>
</evidence>
<dbReference type="Proteomes" id="UP000001396">
    <property type="component" value="Unassembled WGS sequence"/>
</dbReference>
<dbReference type="InterPro" id="IPR013120">
    <property type="entry name" value="FAR_NAD-bd"/>
</dbReference>
<dbReference type="InterPro" id="IPR010080">
    <property type="entry name" value="Thioester_reductase-like_dom"/>
</dbReference>
<dbReference type="Pfam" id="PF00501">
    <property type="entry name" value="AMP-binding"/>
    <property type="match status" value="1"/>
</dbReference>
<dbReference type="PANTHER" id="PTHR43272">
    <property type="entry name" value="LONG-CHAIN-FATTY-ACID--COA LIGASE"/>
    <property type="match status" value="1"/>
</dbReference>
<gene>
    <name evidence="6" type="ORF">PPL_09774</name>
</gene>
<reference evidence="6 7" key="1">
    <citation type="journal article" date="2011" name="Genome Res.">
        <title>Phylogeny-wide analysis of social amoeba genomes highlights ancient origins for complex intercellular communication.</title>
        <authorList>
            <person name="Heidel A.J."/>
            <person name="Lawal H.M."/>
            <person name="Felder M."/>
            <person name="Schilde C."/>
            <person name="Helps N.R."/>
            <person name="Tunggal B."/>
            <person name="Rivero F."/>
            <person name="John U."/>
            <person name="Schleicher M."/>
            <person name="Eichinger L."/>
            <person name="Platzer M."/>
            <person name="Noegel A.A."/>
            <person name="Schaap P."/>
            <person name="Gloeckner G."/>
        </authorList>
    </citation>
    <scope>NUCLEOTIDE SEQUENCE [LARGE SCALE GENOMIC DNA]</scope>
    <source>
        <strain evidence="7">ATCC 26659 / Pp 5 / PN500</strain>
    </source>
</reference>
<dbReference type="SUPFAM" id="SSF51735">
    <property type="entry name" value="NAD(P)-binding Rossmann-fold domains"/>
    <property type="match status" value="1"/>
</dbReference>
<protein>
    <recommendedName>
        <fullName evidence="8">Carrier domain-containing protein</fullName>
    </recommendedName>
</protein>
<evidence type="ECO:0000259" key="5">
    <source>
        <dbReference type="Pfam" id="PF07993"/>
    </source>
</evidence>
<keyword evidence="1" id="KW-0596">Phosphopantetheine</keyword>
<dbReference type="PROSITE" id="PS00455">
    <property type="entry name" value="AMP_BINDING"/>
    <property type="match status" value="1"/>
</dbReference>
<dbReference type="GeneID" id="31365247"/>
<dbReference type="InterPro" id="IPR006162">
    <property type="entry name" value="Ppantetheine_attach_site"/>
</dbReference>
<dbReference type="SUPFAM" id="SSF47336">
    <property type="entry name" value="ACP-like"/>
    <property type="match status" value="1"/>
</dbReference>
<name>D3BP12_HETP5</name>
<keyword evidence="2" id="KW-0597">Phosphoprotein</keyword>
<dbReference type="GO" id="GO:0005783">
    <property type="term" value="C:endoplasmic reticulum"/>
    <property type="evidence" value="ECO:0007669"/>
    <property type="project" value="TreeGrafter"/>
</dbReference>
<dbReference type="CDD" id="cd05235">
    <property type="entry name" value="SDR_e1"/>
    <property type="match status" value="1"/>
</dbReference>
<dbReference type="InterPro" id="IPR036736">
    <property type="entry name" value="ACP-like_sf"/>
</dbReference>
<dbReference type="RefSeq" id="XP_020429152.1">
    <property type="nucleotide sequence ID" value="XM_020580565.1"/>
</dbReference>
<dbReference type="InterPro" id="IPR036291">
    <property type="entry name" value="NAD(P)-bd_dom_sf"/>
</dbReference>
<feature type="domain" description="Thioester reductase (TE)" evidence="5">
    <location>
        <begin position="635"/>
        <end position="878"/>
    </location>
</feature>
<dbReference type="NCBIfam" id="TIGR01746">
    <property type="entry name" value="Thioester-redct"/>
    <property type="match status" value="1"/>
</dbReference>
<dbReference type="PROSITE" id="PS00012">
    <property type="entry name" value="PHOSPHOPANTETHEINE"/>
    <property type="match status" value="1"/>
</dbReference>
<dbReference type="PANTHER" id="PTHR43272:SF91">
    <property type="entry name" value="CARRIER DOMAIN-CONTAINING PROTEIN"/>
    <property type="match status" value="1"/>
</dbReference>
<keyword evidence="7" id="KW-1185">Reference proteome</keyword>
<evidence type="ECO:0000313" key="7">
    <source>
        <dbReference type="Proteomes" id="UP000001396"/>
    </source>
</evidence>
<dbReference type="EMBL" id="ADBJ01000044">
    <property type="protein sequence ID" value="EFA77022.1"/>
    <property type="molecule type" value="Genomic_DNA"/>
</dbReference>
<evidence type="ECO:0000313" key="6">
    <source>
        <dbReference type="EMBL" id="EFA77022.1"/>
    </source>
</evidence>
<organism evidence="6 7">
    <name type="scientific">Heterostelium pallidum (strain ATCC 26659 / Pp 5 / PN500)</name>
    <name type="common">Cellular slime mold</name>
    <name type="synonym">Polysphondylium pallidum</name>
    <dbReference type="NCBI Taxonomy" id="670386"/>
    <lineage>
        <taxon>Eukaryota</taxon>
        <taxon>Amoebozoa</taxon>
        <taxon>Evosea</taxon>
        <taxon>Eumycetozoa</taxon>
        <taxon>Dictyostelia</taxon>
        <taxon>Acytosteliales</taxon>
        <taxon>Acytosteliaceae</taxon>
        <taxon>Heterostelium</taxon>
    </lineage>
</organism>
<dbReference type="Pfam" id="PF07993">
    <property type="entry name" value="NAD_binding_4"/>
    <property type="match status" value="1"/>
</dbReference>
<feature type="domain" description="AMP-dependent synthetase/ligase" evidence="3">
    <location>
        <begin position="13"/>
        <end position="322"/>
    </location>
</feature>
<proteinExistence type="predicted"/>
<dbReference type="GO" id="GO:0016020">
    <property type="term" value="C:membrane"/>
    <property type="evidence" value="ECO:0007669"/>
    <property type="project" value="TreeGrafter"/>
</dbReference>
<sequence>MIIFCLGNFYWYFLPNIPEWYFTDLACLWYGMVTVPFHYQSNQEILYSVLKSSDTTVMVVDRNSFKNIVELIESKDDVNIQLIIHVDDDFDQELRNKLPSNVIFKLFSEMLSVAEITPPSKGKLDIISLSYSSGSTGLPKGVISSNRDFLGFINERFLPYPRVEISFLTLAHIQRKFDYNNLMFGGRIGMYSGDFDYLFDFVKAIRPQYFSAVPRVFKVIYSNYESTLKSYISDHTELSLEHCTSNVIDQFKTILGDRISNIVYFSANQPKVVTDFLKECWKGIGIYNLYGSTETMAIALNERVVANTEYRLESVPELGFTINDKPYPRGELVVCSNKVSVGYYKDKAATDLVFKDGWYYTGDIVEEYAPRSVRVIDRKKNSFKLMNGEFVSTEVIELLYLNSPLIKNIYVYGDLSQSFLVAIVIPSQFALDKINSNDNNFKDNNQLKRLILDDFERISQLNKSSNYEIPKIITLDHTNWNIDNKLLTPTGKPSRPHLDKYYKEDIESMYNTLNSIQDGLSSESNDKTNLLFNYLKSVLGLDLDNISDMDLSKLSFSQIGGDSIGAVKLSNLLKDKAKIDVKPQQILDKNVNLIDIFKNIIKNNEINWEDEMKLDDSIQTNGKSMKSSGFNNIFLTGATGFNGSFLLYDLIRNQNISKVFCLIRSSGSQSDARSKLVEIIRLKNNMMIKENEISKIYPIIGDLELPLFGLNINEFIDLSNQTDLIIHNGAYVHLMNPYSNMKMANVKGTEEVLRLSTIGDHIIPVSHISTIGTFHQFNQEIDDTKQPSLNNLNSMSGYSQSKLIAEQLIHKAYQRGFPIIIFRPGVIYSHTETGVDNSNDFIRLVLSGILHLGYYPDLSNEKVNLLNLSPVDWVSSSIINISLNRSWNDADNNDMTPTFLLTNQKSITFNDFCLSMNKVYPIEMISLPRWTELLLAQTNNPLQPMFNAFNKMIPTLSQYPIDNNNTTNTILECHGYSCPYINESIIHKNIQHILKCEQH</sequence>
<evidence type="ECO:0000256" key="1">
    <source>
        <dbReference type="ARBA" id="ARBA00022450"/>
    </source>
</evidence>
<dbReference type="AlphaFoldDB" id="D3BP12"/>
<dbReference type="OMA" id="TICANNC"/>
<dbReference type="Gene3D" id="3.40.50.720">
    <property type="entry name" value="NAD(P)-binding Rossmann-like Domain"/>
    <property type="match status" value="1"/>
</dbReference>
<dbReference type="GO" id="GO:0004467">
    <property type="term" value="F:long-chain fatty acid-CoA ligase activity"/>
    <property type="evidence" value="ECO:0007669"/>
    <property type="project" value="TreeGrafter"/>
</dbReference>
<dbReference type="STRING" id="670386.D3BP12"/>